<protein>
    <submittedName>
        <fullName evidence="1">Uncharacterized protein</fullName>
    </submittedName>
</protein>
<sequence>MDADAEQWGVHRITTPAQTAIDIAAIADHTQAVVVLDQVLWARRPGGPLATIEELRMLAARRSSSRGRAKIRHALDEATALSDSVRESQSRVLLKRLGFPEPVLQREFTLLDGSTAQTDFYFPEYDHVGEFDGVGKYLDPALLRGRTPADALIEEKDRGDALARIVSRVSRWRTPHLRRPRELYDILVADGLPSRLPPPPRSLQLPR</sequence>
<evidence type="ECO:0000313" key="1">
    <source>
        <dbReference type="EMBL" id="BDZ38714.1"/>
    </source>
</evidence>
<gene>
    <name evidence="1" type="ORF">GCM10025863_13280</name>
</gene>
<organism evidence="1 2">
    <name type="scientific">Microbacterium suwonense</name>
    <dbReference type="NCBI Taxonomy" id="683047"/>
    <lineage>
        <taxon>Bacteria</taxon>
        <taxon>Bacillati</taxon>
        <taxon>Actinomycetota</taxon>
        <taxon>Actinomycetes</taxon>
        <taxon>Micrococcales</taxon>
        <taxon>Microbacteriaceae</taxon>
        <taxon>Microbacterium</taxon>
    </lineage>
</organism>
<dbReference type="EMBL" id="AP027728">
    <property type="protein sequence ID" value="BDZ38714.1"/>
    <property type="molecule type" value="Genomic_DNA"/>
</dbReference>
<accession>A0ABM8FSR7</accession>
<evidence type="ECO:0000313" key="2">
    <source>
        <dbReference type="Proteomes" id="UP001321543"/>
    </source>
</evidence>
<keyword evidence="2" id="KW-1185">Reference proteome</keyword>
<proteinExistence type="predicted"/>
<reference evidence="2" key="1">
    <citation type="journal article" date="2019" name="Int. J. Syst. Evol. Microbiol.">
        <title>The Global Catalogue of Microorganisms (GCM) 10K type strain sequencing project: providing services to taxonomists for standard genome sequencing and annotation.</title>
        <authorList>
            <consortium name="The Broad Institute Genomics Platform"/>
            <consortium name="The Broad Institute Genome Sequencing Center for Infectious Disease"/>
            <person name="Wu L."/>
            <person name="Ma J."/>
        </authorList>
    </citation>
    <scope>NUCLEOTIDE SEQUENCE [LARGE SCALE GENOMIC DNA]</scope>
    <source>
        <strain evidence="2">NBRC 106310</strain>
    </source>
</reference>
<name>A0ABM8FSR7_9MICO</name>
<dbReference type="Proteomes" id="UP001321543">
    <property type="component" value="Chromosome"/>
</dbReference>
<dbReference type="RefSeq" id="WP_286302578.1">
    <property type="nucleotide sequence ID" value="NZ_AP027728.1"/>
</dbReference>